<proteinExistence type="predicted"/>
<sequence length="120" mass="13514">MMAMTSGLRFNVRIARRNFCATDPIGDRRLGRSRFWALEDEEDQDDMVATPSTEGVVRAAEAAGYTIQEVIQAEKELLANETKITGKVMERTIASKSWKGPLRPRRESPLRTIGDAFIKN</sequence>
<comment type="caution">
    <text evidence="1">The sequence shown here is derived from an EMBL/GenBank/DDBJ whole genome shotgun (WGS) entry which is preliminary data.</text>
</comment>
<protein>
    <submittedName>
        <fullName evidence="1">Uncharacterized protein</fullName>
    </submittedName>
</protein>
<dbReference type="Proteomes" id="UP000324897">
    <property type="component" value="Unassembled WGS sequence"/>
</dbReference>
<reference evidence="1 2" key="1">
    <citation type="journal article" date="2019" name="Sci. Rep.">
        <title>A high-quality genome of Eragrostis curvula grass provides insights into Poaceae evolution and supports new strategies to enhance forage quality.</title>
        <authorList>
            <person name="Carballo J."/>
            <person name="Santos B.A.C.M."/>
            <person name="Zappacosta D."/>
            <person name="Garbus I."/>
            <person name="Selva J.P."/>
            <person name="Gallo C.A."/>
            <person name="Diaz A."/>
            <person name="Albertini E."/>
            <person name="Caccamo M."/>
            <person name="Echenique V."/>
        </authorList>
    </citation>
    <scope>NUCLEOTIDE SEQUENCE [LARGE SCALE GENOMIC DNA]</scope>
    <source>
        <strain evidence="2">cv. Victoria</strain>
        <tissue evidence="1">Leaf</tissue>
    </source>
</reference>
<evidence type="ECO:0000313" key="1">
    <source>
        <dbReference type="EMBL" id="TVU03629.1"/>
    </source>
</evidence>
<dbReference type="Gramene" id="TVU03629">
    <property type="protein sequence ID" value="TVU03629"/>
    <property type="gene ID" value="EJB05_50817"/>
</dbReference>
<keyword evidence="2" id="KW-1185">Reference proteome</keyword>
<dbReference type="AlphaFoldDB" id="A0A5J9SXA2"/>
<gene>
    <name evidence="1" type="ORF">EJB05_50817</name>
</gene>
<evidence type="ECO:0000313" key="2">
    <source>
        <dbReference type="Proteomes" id="UP000324897"/>
    </source>
</evidence>
<dbReference type="EMBL" id="RWGY01000163">
    <property type="protein sequence ID" value="TVU03629.1"/>
    <property type="molecule type" value="Genomic_DNA"/>
</dbReference>
<organism evidence="1 2">
    <name type="scientific">Eragrostis curvula</name>
    <name type="common">weeping love grass</name>
    <dbReference type="NCBI Taxonomy" id="38414"/>
    <lineage>
        <taxon>Eukaryota</taxon>
        <taxon>Viridiplantae</taxon>
        <taxon>Streptophyta</taxon>
        <taxon>Embryophyta</taxon>
        <taxon>Tracheophyta</taxon>
        <taxon>Spermatophyta</taxon>
        <taxon>Magnoliopsida</taxon>
        <taxon>Liliopsida</taxon>
        <taxon>Poales</taxon>
        <taxon>Poaceae</taxon>
        <taxon>PACMAD clade</taxon>
        <taxon>Chloridoideae</taxon>
        <taxon>Eragrostideae</taxon>
        <taxon>Eragrostidinae</taxon>
        <taxon>Eragrostis</taxon>
    </lineage>
</organism>
<accession>A0A5J9SXA2</accession>
<name>A0A5J9SXA2_9POAL</name>